<dbReference type="Gene3D" id="2.30.130.10">
    <property type="entry name" value="PUA domain"/>
    <property type="match status" value="1"/>
</dbReference>
<dbReference type="RefSeq" id="WP_057978100.1">
    <property type="nucleotide sequence ID" value="NZ_LKHP01000005.1"/>
</dbReference>
<keyword evidence="3 5" id="KW-0819">tRNA processing</keyword>
<name>A0A0R3K276_CALMK</name>
<dbReference type="InterPro" id="IPR002501">
    <property type="entry name" value="PsdUridine_synth_N"/>
</dbReference>
<dbReference type="PANTHER" id="PTHR13767">
    <property type="entry name" value="TRNA-PSEUDOURIDINE SYNTHASE"/>
    <property type="match status" value="1"/>
</dbReference>
<dbReference type="SUPFAM" id="SSF55120">
    <property type="entry name" value="Pseudouridine synthase"/>
    <property type="match status" value="1"/>
</dbReference>
<feature type="domain" description="tRNA pseudouridylate synthase B C-terminal" evidence="8">
    <location>
        <begin position="174"/>
        <end position="214"/>
    </location>
</feature>
<comment type="catalytic activity">
    <reaction evidence="1 5">
        <text>uridine(55) in tRNA = pseudouridine(55) in tRNA</text>
        <dbReference type="Rhea" id="RHEA:42532"/>
        <dbReference type="Rhea" id="RHEA-COMP:10101"/>
        <dbReference type="Rhea" id="RHEA-COMP:10102"/>
        <dbReference type="ChEBI" id="CHEBI:65314"/>
        <dbReference type="ChEBI" id="CHEBI:65315"/>
        <dbReference type="EC" id="5.4.99.25"/>
    </reaction>
</comment>
<dbReference type="Pfam" id="PF16198">
    <property type="entry name" value="TruB_C_2"/>
    <property type="match status" value="1"/>
</dbReference>
<evidence type="ECO:0000256" key="4">
    <source>
        <dbReference type="ARBA" id="ARBA00023235"/>
    </source>
</evidence>
<dbReference type="GO" id="GO:1990481">
    <property type="term" value="P:mRNA pseudouridine synthesis"/>
    <property type="evidence" value="ECO:0007669"/>
    <property type="project" value="TreeGrafter"/>
</dbReference>
<dbReference type="InterPro" id="IPR014780">
    <property type="entry name" value="tRNA_psdUridine_synth_TruB"/>
</dbReference>
<dbReference type="GO" id="GO:0160148">
    <property type="term" value="F:tRNA pseudouridine(55) synthase activity"/>
    <property type="evidence" value="ECO:0007669"/>
    <property type="project" value="UniProtKB-EC"/>
</dbReference>
<reference evidence="9 10" key="1">
    <citation type="submission" date="2015-09" db="EMBL/GenBank/DDBJ databases">
        <title>Draft genome sequence of a Caloramator mitchellensis, a moderate thermophile from the Great Artesian Basin of Australia.</title>
        <authorList>
            <person name="Patel B.K."/>
        </authorList>
    </citation>
    <scope>NUCLEOTIDE SEQUENCE [LARGE SCALE GENOMIC DNA]</scope>
    <source>
        <strain evidence="9 10">VF08</strain>
    </source>
</reference>
<keyword evidence="10" id="KW-1185">Reference proteome</keyword>
<dbReference type="InterPro" id="IPR032819">
    <property type="entry name" value="TruB_C"/>
</dbReference>
<feature type="domain" description="Pseudouridine synthase II N-terminal" evidence="6">
    <location>
        <begin position="23"/>
        <end position="173"/>
    </location>
</feature>
<dbReference type="EC" id="5.4.99.25" evidence="5"/>
<sequence length="287" mass="32034">MDGVINVLKPPGMTSHDVVAVLRRKLKIKKIGHTGTLDPGAAGVLPVCVGKATKIVEYIQSTTKEYICELTLGNATETYDRYGKFIYENSCDFSNIRIEDIDNVIKEYIGEIEQTPPMYSAIKIEGKRAYEFARKGKTVEMPKRKVIIYSIDVLNSNIPKVMLKVKCSKGTYIRSLCNDIGESLGVHGYMSFLLRTKSGGFNIENAIPLNHIEGDNLNEHIIKIHDALNFPSLIVDSSKSKLILNGNKIKIENKDKLDGLVKIFIESKFVGIGIVEKDILIPEKLFT</sequence>
<evidence type="ECO:0000313" key="9">
    <source>
        <dbReference type="EMBL" id="KRQ86994.1"/>
    </source>
</evidence>
<evidence type="ECO:0000256" key="3">
    <source>
        <dbReference type="ARBA" id="ARBA00022694"/>
    </source>
</evidence>
<dbReference type="InterPro" id="IPR036974">
    <property type="entry name" value="PUA_sf"/>
</dbReference>
<organism evidence="9 10">
    <name type="scientific">Caloramator mitchellensis</name>
    <dbReference type="NCBI Taxonomy" id="908809"/>
    <lineage>
        <taxon>Bacteria</taxon>
        <taxon>Bacillati</taxon>
        <taxon>Bacillota</taxon>
        <taxon>Clostridia</taxon>
        <taxon>Eubacteriales</taxon>
        <taxon>Clostridiaceae</taxon>
        <taxon>Caloramator</taxon>
    </lineage>
</organism>
<evidence type="ECO:0000259" key="6">
    <source>
        <dbReference type="Pfam" id="PF01509"/>
    </source>
</evidence>
<evidence type="ECO:0000256" key="5">
    <source>
        <dbReference type="HAMAP-Rule" id="MF_01080"/>
    </source>
</evidence>
<dbReference type="Proteomes" id="UP000052015">
    <property type="component" value="Unassembled WGS sequence"/>
</dbReference>
<accession>A0A0R3K276</accession>
<evidence type="ECO:0000313" key="10">
    <source>
        <dbReference type="Proteomes" id="UP000052015"/>
    </source>
</evidence>
<dbReference type="GO" id="GO:0031119">
    <property type="term" value="P:tRNA pseudouridine synthesis"/>
    <property type="evidence" value="ECO:0007669"/>
    <property type="project" value="UniProtKB-UniRule"/>
</dbReference>
<dbReference type="Pfam" id="PF01509">
    <property type="entry name" value="TruB_N"/>
    <property type="match status" value="1"/>
</dbReference>
<keyword evidence="4 5" id="KW-0413">Isomerase</keyword>
<dbReference type="PANTHER" id="PTHR13767:SF2">
    <property type="entry name" value="PSEUDOURIDYLATE SYNTHASE TRUB1"/>
    <property type="match status" value="1"/>
</dbReference>
<dbReference type="InterPro" id="IPR020103">
    <property type="entry name" value="PsdUridine_synth_cat_dom_sf"/>
</dbReference>
<dbReference type="STRING" id="908809.ABG79_01184"/>
<dbReference type="NCBIfam" id="TIGR00431">
    <property type="entry name" value="TruB"/>
    <property type="match status" value="1"/>
</dbReference>
<comment type="caution">
    <text evidence="9">The sequence shown here is derived from an EMBL/GenBank/DDBJ whole genome shotgun (WGS) entry which is preliminary data.</text>
</comment>
<feature type="active site" description="Nucleophile" evidence="5">
    <location>
        <position position="38"/>
    </location>
</feature>
<dbReference type="Pfam" id="PF09157">
    <property type="entry name" value="TruB-C_2"/>
    <property type="match status" value="1"/>
</dbReference>
<dbReference type="OrthoDB" id="9802309at2"/>
<dbReference type="EMBL" id="LKHP01000005">
    <property type="protein sequence ID" value="KRQ86994.1"/>
    <property type="molecule type" value="Genomic_DNA"/>
</dbReference>
<dbReference type="Gene3D" id="3.30.2350.10">
    <property type="entry name" value="Pseudouridine synthase"/>
    <property type="match status" value="1"/>
</dbReference>
<proteinExistence type="inferred from homology"/>
<comment type="similarity">
    <text evidence="2 5">Belongs to the pseudouridine synthase TruB family. Type 1 subfamily.</text>
</comment>
<gene>
    <name evidence="5 9" type="primary">truB</name>
    <name evidence="9" type="ORF">ABG79_01184</name>
</gene>
<evidence type="ECO:0000256" key="2">
    <source>
        <dbReference type="ARBA" id="ARBA00005642"/>
    </source>
</evidence>
<feature type="domain" description="tRNA pseudouridine synthase II TruB subfamily 1 C-terminal" evidence="7">
    <location>
        <begin position="231"/>
        <end position="285"/>
    </location>
</feature>
<comment type="function">
    <text evidence="5">Responsible for synthesis of pseudouridine from uracil-55 in the psi GC loop of transfer RNAs.</text>
</comment>
<dbReference type="AlphaFoldDB" id="A0A0R3K276"/>
<dbReference type="PATRIC" id="fig|908809.3.peg.1193"/>
<evidence type="ECO:0000256" key="1">
    <source>
        <dbReference type="ARBA" id="ARBA00000385"/>
    </source>
</evidence>
<dbReference type="CDD" id="cd02573">
    <property type="entry name" value="PseudoU_synth_EcTruB"/>
    <property type="match status" value="1"/>
</dbReference>
<dbReference type="InterPro" id="IPR015240">
    <property type="entry name" value="tRNA_sdUridine_synth_fam1_C"/>
</dbReference>
<dbReference type="GO" id="GO:0003723">
    <property type="term" value="F:RNA binding"/>
    <property type="evidence" value="ECO:0007669"/>
    <property type="project" value="InterPro"/>
</dbReference>
<evidence type="ECO:0000259" key="7">
    <source>
        <dbReference type="Pfam" id="PF09157"/>
    </source>
</evidence>
<protein>
    <recommendedName>
        <fullName evidence="5">tRNA pseudouridine synthase B</fullName>
        <ecNumber evidence="5">5.4.99.25</ecNumber>
    </recommendedName>
    <alternativeName>
        <fullName evidence="5">tRNA pseudouridine(55) synthase</fullName>
        <shortName evidence="5">Psi55 synthase</shortName>
    </alternativeName>
    <alternativeName>
        <fullName evidence="5">tRNA pseudouridylate synthase</fullName>
    </alternativeName>
    <alternativeName>
        <fullName evidence="5">tRNA-uridine isomerase</fullName>
    </alternativeName>
</protein>
<dbReference type="FunFam" id="3.30.2350.10:FF:000011">
    <property type="entry name" value="tRNA pseudouridine synthase B"/>
    <property type="match status" value="1"/>
</dbReference>
<dbReference type="HAMAP" id="MF_01080">
    <property type="entry name" value="TruB_bact"/>
    <property type="match status" value="1"/>
</dbReference>
<evidence type="ECO:0000259" key="8">
    <source>
        <dbReference type="Pfam" id="PF16198"/>
    </source>
</evidence>